<dbReference type="InterPro" id="IPR000281">
    <property type="entry name" value="HTH_RpiR"/>
</dbReference>
<feature type="domain" description="SIS" evidence="5">
    <location>
        <begin position="104"/>
        <end position="239"/>
    </location>
</feature>
<sequence length="242" mass="27261">MFTAEQLSRFSELDSRLYQYILSHGEKVIYMRIRELAEATHVSPTSILRFCNKLDCEGYSEFKTKLKLYLQESGKAPLNESYETMNEFLERTLKTDYQSQINEIAEKVAEAEHVVFLGTGSSGILAEYGARYFSSLNKFSSAINDPFFPIHGKQIKDSIAIVLSVSGETPHIISQMHNLKEEGAAIVSITNTKTCTAAQIADYSLAYYISTEFNDTANITTQLPVLYLIETLGKVTFEKVKD</sequence>
<evidence type="ECO:0000256" key="2">
    <source>
        <dbReference type="ARBA" id="ARBA00023125"/>
    </source>
</evidence>
<dbReference type="GO" id="GO:0003677">
    <property type="term" value="F:DNA binding"/>
    <property type="evidence" value="ECO:0007669"/>
    <property type="project" value="UniProtKB-KW"/>
</dbReference>
<dbReference type="SUPFAM" id="SSF46689">
    <property type="entry name" value="Homeodomain-like"/>
    <property type="match status" value="1"/>
</dbReference>
<organism evidence="6 7">
    <name type="scientific">Salipaludibacillus aurantiacus</name>
    <dbReference type="NCBI Taxonomy" id="1601833"/>
    <lineage>
        <taxon>Bacteria</taxon>
        <taxon>Bacillati</taxon>
        <taxon>Bacillota</taxon>
        <taxon>Bacilli</taxon>
        <taxon>Bacillales</taxon>
        <taxon>Bacillaceae</taxon>
    </lineage>
</organism>
<dbReference type="InterPro" id="IPR036388">
    <property type="entry name" value="WH-like_DNA-bd_sf"/>
</dbReference>
<dbReference type="EMBL" id="FOGT01000017">
    <property type="protein sequence ID" value="SES33787.1"/>
    <property type="molecule type" value="Genomic_DNA"/>
</dbReference>
<dbReference type="GO" id="GO:0097367">
    <property type="term" value="F:carbohydrate derivative binding"/>
    <property type="evidence" value="ECO:0007669"/>
    <property type="project" value="InterPro"/>
</dbReference>
<dbReference type="PANTHER" id="PTHR30514">
    <property type="entry name" value="GLUCOKINASE"/>
    <property type="match status" value="1"/>
</dbReference>
<dbReference type="Gene3D" id="1.10.10.10">
    <property type="entry name" value="Winged helix-like DNA-binding domain superfamily/Winged helix DNA-binding domain"/>
    <property type="match status" value="1"/>
</dbReference>
<dbReference type="STRING" id="1601833.SAMN05518684_11752"/>
<dbReference type="InterPro" id="IPR035472">
    <property type="entry name" value="RpiR-like_SIS"/>
</dbReference>
<accession>A0A1H9WJE3</accession>
<evidence type="ECO:0000313" key="7">
    <source>
        <dbReference type="Proteomes" id="UP000198571"/>
    </source>
</evidence>
<dbReference type="PANTHER" id="PTHR30514:SF1">
    <property type="entry name" value="HTH-TYPE TRANSCRIPTIONAL REGULATOR HEXR-RELATED"/>
    <property type="match status" value="1"/>
</dbReference>
<dbReference type="AlphaFoldDB" id="A0A1H9WJE3"/>
<proteinExistence type="predicted"/>
<dbReference type="InterPro" id="IPR046348">
    <property type="entry name" value="SIS_dom_sf"/>
</dbReference>
<dbReference type="InterPro" id="IPR047640">
    <property type="entry name" value="RpiR-like"/>
</dbReference>
<gene>
    <name evidence="6" type="ORF">SAMN05518684_11752</name>
</gene>
<dbReference type="CDD" id="cd05013">
    <property type="entry name" value="SIS_RpiR"/>
    <property type="match status" value="1"/>
</dbReference>
<evidence type="ECO:0000256" key="1">
    <source>
        <dbReference type="ARBA" id="ARBA00023015"/>
    </source>
</evidence>
<dbReference type="GO" id="GO:1901135">
    <property type="term" value="P:carbohydrate derivative metabolic process"/>
    <property type="evidence" value="ECO:0007669"/>
    <property type="project" value="InterPro"/>
</dbReference>
<dbReference type="Gene3D" id="3.40.50.10490">
    <property type="entry name" value="Glucose-6-phosphate isomerase like protein, domain 1"/>
    <property type="match status" value="1"/>
</dbReference>
<dbReference type="PROSITE" id="PS51464">
    <property type="entry name" value="SIS"/>
    <property type="match status" value="1"/>
</dbReference>
<dbReference type="Pfam" id="PF01380">
    <property type="entry name" value="SIS"/>
    <property type="match status" value="1"/>
</dbReference>
<evidence type="ECO:0000256" key="3">
    <source>
        <dbReference type="ARBA" id="ARBA00023163"/>
    </source>
</evidence>
<dbReference type="RefSeq" id="WP_093054867.1">
    <property type="nucleotide sequence ID" value="NZ_FOGT01000017.1"/>
</dbReference>
<feature type="domain" description="HTH rpiR-type" evidence="4">
    <location>
        <begin position="1"/>
        <end position="73"/>
    </location>
</feature>
<keyword evidence="7" id="KW-1185">Reference proteome</keyword>
<keyword evidence="3" id="KW-0804">Transcription</keyword>
<dbReference type="SUPFAM" id="SSF53697">
    <property type="entry name" value="SIS domain"/>
    <property type="match status" value="1"/>
</dbReference>
<dbReference type="InterPro" id="IPR001347">
    <property type="entry name" value="SIS_dom"/>
</dbReference>
<dbReference type="Proteomes" id="UP000198571">
    <property type="component" value="Unassembled WGS sequence"/>
</dbReference>
<dbReference type="OrthoDB" id="1648815at2"/>
<dbReference type="InterPro" id="IPR009057">
    <property type="entry name" value="Homeodomain-like_sf"/>
</dbReference>
<evidence type="ECO:0000259" key="5">
    <source>
        <dbReference type="PROSITE" id="PS51464"/>
    </source>
</evidence>
<evidence type="ECO:0000259" key="4">
    <source>
        <dbReference type="PROSITE" id="PS51071"/>
    </source>
</evidence>
<dbReference type="GO" id="GO:0003700">
    <property type="term" value="F:DNA-binding transcription factor activity"/>
    <property type="evidence" value="ECO:0007669"/>
    <property type="project" value="InterPro"/>
</dbReference>
<dbReference type="Pfam" id="PF01418">
    <property type="entry name" value="HTH_6"/>
    <property type="match status" value="1"/>
</dbReference>
<keyword evidence="2 6" id="KW-0238">DNA-binding</keyword>
<protein>
    <submittedName>
        <fullName evidence="6">DNA-binding transcriptional regulator, MurR/RpiR family, contains HTH and SIS domains</fullName>
    </submittedName>
</protein>
<evidence type="ECO:0000313" key="6">
    <source>
        <dbReference type="EMBL" id="SES33787.1"/>
    </source>
</evidence>
<name>A0A1H9WJE3_9BACI</name>
<dbReference type="PROSITE" id="PS51071">
    <property type="entry name" value="HTH_RPIR"/>
    <property type="match status" value="1"/>
</dbReference>
<reference evidence="7" key="1">
    <citation type="submission" date="2016-10" db="EMBL/GenBank/DDBJ databases">
        <authorList>
            <person name="Varghese N."/>
            <person name="Submissions S."/>
        </authorList>
    </citation>
    <scope>NUCLEOTIDE SEQUENCE [LARGE SCALE GENOMIC DNA]</scope>
    <source>
        <strain evidence="7">S9</strain>
    </source>
</reference>
<keyword evidence="1" id="KW-0805">Transcription regulation</keyword>